<dbReference type="AlphaFoldDB" id="A0A0B4EI60"/>
<feature type="compositionally biased region" description="Acidic residues" evidence="1">
    <location>
        <begin position="52"/>
        <end position="63"/>
    </location>
</feature>
<name>A0A0B4EI60_PSEPS</name>
<dbReference type="Proteomes" id="UP000031196">
    <property type="component" value="Unassembled WGS sequence"/>
</dbReference>
<evidence type="ECO:0000313" key="2">
    <source>
        <dbReference type="EMBL" id="KIC66313.1"/>
    </source>
</evidence>
<dbReference type="EMBL" id="JWTB01000023">
    <property type="protein sequence ID" value="KIC66313.1"/>
    <property type="molecule type" value="Genomic_DNA"/>
</dbReference>
<reference evidence="2 3" key="1">
    <citation type="submission" date="2014-12" db="EMBL/GenBank/DDBJ databases">
        <title>Genome sequencing of Arthrobacter phenanthrenivorans SWC37.</title>
        <authorList>
            <person name="Tan P.W."/>
            <person name="Chan K.-G."/>
        </authorList>
    </citation>
    <scope>NUCLEOTIDE SEQUENCE [LARGE SCALE GENOMIC DNA]</scope>
    <source>
        <strain evidence="2 3">SWC37</strain>
    </source>
</reference>
<proteinExistence type="predicted"/>
<gene>
    <name evidence="2" type="ORF">RM50_12325</name>
</gene>
<sequence length="63" mass="7437">MIRRNVASVRARLYGLGMVKFDPDGFAAMMARIEAEEREKERQQHTLRSPYEDQEPDYEYMPG</sequence>
<accession>A0A0B4EI60</accession>
<comment type="caution">
    <text evidence="2">The sequence shown here is derived from an EMBL/GenBank/DDBJ whole genome shotgun (WGS) entry which is preliminary data.</text>
</comment>
<evidence type="ECO:0000313" key="3">
    <source>
        <dbReference type="Proteomes" id="UP000031196"/>
    </source>
</evidence>
<evidence type="ECO:0000256" key="1">
    <source>
        <dbReference type="SAM" id="MobiDB-lite"/>
    </source>
</evidence>
<protein>
    <submittedName>
        <fullName evidence="2">Uncharacterized protein</fullName>
    </submittedName>
</protein>
<feature type="region of interest" description="Disordered" evidence="1">
    <location>
        <begin position="36"/>
        <end position="63"/>
    </location>
</feature>
<organism evidence="2 3">
    <name type="scientific">Pseudarthrobacter phenanthrenivorans</name>
    <name type="common">Arthrobacter phenanthrenivorans</name>
    <dbReference type="NCBI Taxonomy" id="361575"/>
    <lineage>
        <taxon>Bacteria</taxon>
        <taxon>Bacillati</taxon>
        <taxon>Actinomycetota</taxon>
        <taxon>Actinomycetes</taxon>
        <taxon>Micrococcales</taxon>
        <taxon>Micrococcaceae</taxon>
        <taxon>Pseudarthrobacter</taxon>
    </lineage>
</organism>